<feature type="compositionally biased region" description="Gly residues" evidence="1">
    <location>
        <begin position="36"/>
        <end position="47"/>
    </location>
</feature>
<evidence type="ECO:0000313" key="3">
    <source>
        <dbReference type="RefSeq" id="XP_023378947.1"/>
    </source>
</evidence>
<dbReference type="KEGG" id="pvp:105305394"/>
<feature type="compositionally biased region" description="Low complexity" evidence="1">
    <location>
        <begin position="348"/>
        <end position="377"/>
    </location>
</feature>
<dbReference type="GO" id="GO:0045271">
    <property type="term" value="C:respiratory chain complex I"/>
    <property type="evidence" value="ECO:0007669"/>
    <property type="project" value="InterPro"/>
</dbReference>
<accession>A0A6P6BV21</accession>
<feature type="compositionally biased region" description="Basic and acidic residues" evidence="1">
    <location>
        <begin position="329"/>
        <end position="338"/>
    </location>
</feature>
<dbReference type="InterPro" id="IPR026193">
    <property type="entry name" value="NDUFV3"/>
</dbReference>
<name>A0A6P6BV21_PTEVA</name>
<dbReference type="GeneID" id="105305394"/>
<dbReference type="PANTHER" id="PTHR17117">
    <property type="entry name" value="NADH-UBIQUINONE OXIDOREDUCTASE"/>
    <property type="match status" value="1"/>
</dbReference>
<dbReference type="Pfam" id="PF15880">
    <property type="entry name" value="NDUFV3"/>
    <property type="match status" value="1"/>
</dbReference>
<dbReference type="GO" id="GO:0042775">
    <property type="term" value="P:mitochondrial ATP synthesis coupled electron transport"/>
    <property type="evidence" value="ECO:0007669"/>
    <property type="project" value="TreeGrafter"/>
</dbReference>
<dbReference type="RefSeq" id="XP_023378947.1">
    <property type="nucleotide sequence ID" value="XM_023523179.1"/>
</dbReference>
<dbReference type="Proteomes" id="UP000515202">
    <property type="component" value="Unplaced"/>
</dbReference>
<protein>
    <submittedName>
        <fullName evidence="3">NADH dehydrogenase [ubiquinone] flavoprotein 3, mitochondrial</fullName>
    </submittedName>
</protein>
<evidence type="ECO:0000256" key="1">
    <source>
        <dbReference type="SAM" id="MobiDB-lite"/>
    </source>
</evidence>
<feature type="compositionally biased region" description="Low complexity" evidence="1">
    <location>
        <begin position="199"/>
        <end position="214"/>
    </location>
</feature>
<dbReference type="PANTHER" id="PTHR17117:SF3">
    <property type="entry name" value="NADH DEHYDROGENASE [UBIQUINONE] FLAVOPROTEIN 3, MITOCHONDRIAL"/>
    <property type="match status" value="1"/>
</dbReference>
<gene>
    <name evidence="3" type="primary">NDUFV3</name>
</gene>
<sequence length="481" mass="49645">MAALLLRQGRARALKVTGSRVGPRRGALTATSGRAKGVGPGQTSGAGGRRRGRRADPLPVPDPNPLGRLRSAVPGPPTGPSPQPVTLSAGPSPQPERSSLCHFLDVVGPKERVRPLSTPAAARSPRHAAPPSSHAPGPSRGGAVASPGPDDSLLATDEGVPKVLSRKTLVEFPQKVPSSLREQGSDAEALRKGRGAAGSSSPSSSSSSSSSSSESESDDEGGSSEVVSQGTRRGGGRVPKPEASRSLENRAPQTSVSAKAKAWSPRPRLDVSSAEQPRGAEKTGTPIQPARGRKSTKAEPAAASWGEQEFAKQSAKEDKRQRIVRVSKTGKDGREPSEVRTGSSDQTGPGSAPRAGGGPPAAAGPQAPGEGSEAPGETLEDRPPVESAEPAPVHNEGVFREEAAAPRLAAQGEATEDAEPAGTQGAPDPAEAAVPAEPFDNTTYKNLQHHDYNTYTFLDLNLNLSKFRLPQPSSGRESPRH</sequence>
<dbReference type="GO" id="GO:0005739">
    <property type="term" value="C:mitochondrion"/>
    <property type="evidence" value="ECO:0007669"/>
    <property type="project" value="InterPro"/>
</dbReference>
<feature type="compositionally biased region" description="Basic and acidic residues" evidence="1">
    <location>
        <begin position="239"/>
        <end position="248"/>
    </location>
</feature>
<feature type="compositionally biased region" description="Low complexity" evidence="1">
    <location>
        <begin position="426"/>
        <end position="438"/>
    </location>
</feature>
<evidence type="ECO:0000313" key="2">
    <source>
        <dbReference type="Proteomes" id="UP000515202"/>
    </source>
</evidence>
<organism evidence="2 3">
    <name type="scientific">Pteropus vampyrus</name>
    <name type="common">Large flying fox</name>
    <dbReference type="NCBI Taxonomy" id="132908"/>
    <lineage>
        <taxon>Eukaryota</taxon>
        <taxon>Metazoa</taxon>
        <taxon>Chordata</taxon>
        <taxon>Craniata</taxon>
        <taxon>Vertebrata</taxon>
        <taxon>Euteleostomi</taxon>
        <taxon>Mammalia</taxon>
        <taxon>Eutheria</taxon>
        <taxon>Laurasiatheria</taxon>
        <taxon>Chiroptera</taxon>
        <taxon>Yinpterochiroptera</taxon>
        <taxon>Pteropodoidea</taxon>
        <taxon>Pteropodidae</taxon>
        <taxon>Pteropodinae</taxon>
        <taxon>Pteropus</taxon>
    </lineage>
</organism>
<feature type="compositionally biased region" description="Low complexity" evidence="1">
    <location>
        <begin position="119"/>
        <end position="143"/>
    </location>
</feature>
<feature type="compositionally biased region" description="Pro residues" evidence="1">
    <location>
        <begin position="74"/>
        <end position="83"/>
    </location>
</feature>
<proteinExistence type="predicted"/>
<dbReference type="CTD" id="4731"/>
<dbReference type="AlphaFoldDB" id="A0A6P6BV21"/>
<dbReference type="OrthoDB" id="6161911at2759"/>
<feature type="region of interest" description="Disordered" evidence="1">
    <location>
        <begin position="16"/>
        <end position="445"/>
    </location>
</feature>
<keyword evidence="2" id="KW-1185">Reference proteome</keyword>
<reference evidence="3" key="1">
    <citation type="submission" date="2025-08" db="UniProtKB">
        <authorList>
            <consortium name="RefSeq"/>
        </authorList>
    </citation>
    <scope>IDENTIFICATION</scope>
    <source>
        <tissue evidence="3">Kidney</tissue>
    </source>
</reference>